<dbReference type="GeneID" id="106468302"/>
<evidence type="ECO:0000256" key="6">
    <source>
        <dbReference type="ARBA" id="ARBA00023136"/>
    </source>
</evidence>
<keyword evidence="9" id="KW-1185">Reference proteome</keyword>
<keyword evidence="6" id="KW-0472">Membrane</keyword>
<sequence length="448" mass="49119">MTTENGRLRKLALCSGIAAGIAYLGYSVIKSALCEIGFRSEQRKNPTHEPVLKSEGCQTDLIIPVTSQPGPLPRTSVRDRIRELNLKAREFKEAGLKYSTKDKSKSLQNSPWNSPKIQKPVDGSSPHHQQNSIPKTLFQRDLSTDVLNDSEETLLIEQVDTHLPPLREPEEVLHTQLESLYSKSRIITFNEAKGLVTLLSSDDDEVLVKVLTVISNCSAYPTNQDHLADAGCPLILRDLIISAAPSVQVSVVQAIASLANSSKNQVTLQVCIPVLLRNATDPEASAYLRALSLTALANLALEKVTVAPYIGKLHSLLKLFEEGNTIKIQTLKLLNNLSLSPAMVPYLLATKCPPINDMLDNKSDRDITLQLLTFLGNVTTVAVEQKLGIQDLPADDRAPSPETLYSTVFGLLEKDVISKKMLTLSASSDEEISVSARKVYDVLSQLHQ</sequence>
<dbReference type="InterPro" id="IPR011989">
    <property type="entry name" value="ARM-like"/>
</dbReference>
<evidence type="ECO:0000256" key="5">
    <source>
        <dbReference type="ARBA" id="ARBA00023128"/>
    </source>
</evidence>
<dbReference type="InterPro" id="IPR051303">
    <property type="entry name" value="Armcx_regulator"/>
</dbReference>
<comment type="subcellular location">
    <subcellularLocation>
        <location evidence="1">Membrane</location>
        <topology evidence="1">Single-pass membrane protein</topology>
    </subcellularLocation>
    <subcellularLocation>
        <location evidence="2">Mitochondrion membrane</location>
    </subcellularLocation>
</comment>
<protein>
    <submittedName>
        <fullName evidence="10">Uncharacterized protein LOC106468302</fullName>
    </submittedName>
</protein>
<dbReference type="RefSeq" id="XP_013784174.1">
    <property type="nucleotide sequence ID" value="XM_013928720.2"/>
</dbReference>
<name>A0ABM1BL47_LIMPO</name>
<evidence type="ECO:0000256" key="7">
    <source>
        <dbReference type="SAM" id="MobiDB-lite"/>
    </source>
</evidence>
<proteinExistence type="predicted"/>
<dbReference type="Pfam" id="PF04826">
    <property type="entry name" value="Arm_2"/>
    <property type="match status" value="1"/>
</dbReference>
<organism evidence="9 10">
    <name type="scientific">Limulus polyphemus</name>
    <name type="common">Atlantic horseshoe crab</name>
    <dbReference type="NCBI Taxonomy" id="6850"/>
    <lineage>
        <taxon>Eukaryota</taxon>
        <taxon>Metazoa</taxon>
        <taxon>Ecdysozoa</taxon>
        <taxon>Arthropoda</taxon>
        <taxon>Chelicerata</taxon>
        <taxon>Merostomata</taxon>
        <taxon>Xiphosura</taxon>
        <taxon>Limulidae</taxon>
        <taxon>Limulus</taxon>
    </lineage>
</organism>
<reference evidence="10" key="1">
    <citation type="submission" date="2025-08" db="UniProtKB">
        <authorList>
            <consortium name="RefSeq"/>
        </authorList>
    </citation>
    <scope>IDENTIFICATION</scope>
    <source>
        <tissue evidence="10">Muscle</tissue>
    </source>
</reference>
<evidence type="ECO:0000313" key="10">
    <source>
        <dbReference type="RefSeq" id="XP_013784174.1"/>
    </source>
</evidence>
<dbReference type="PANTHER" id="PTHR15712:SF23">
    <property type="entry name" value="ARMADILLO REPEAT CONTAINING 10"/>
    <property type="match status" value="1"/>
</dbReference>
<evidence type="ECO:0000256" key="2">
    <source>
        <dbReference type="ARBA" id="ARBA00004325"/>
    </source>
</evidence>
<dbReference type="InterPro" id="IPR016024">
    <property type="entry name" value="ARM-type_fold"/>
</dbReference>
<keyword evidence="5" id="KW-0496">Mitochondrion</keyword>
<accession>A0ABM1BL47</accession>
<gene>
    <name evidence="10" type="primary">LOC106468302</name>
</gene>
<dbReference type="SUPFAM" id="SSF48371">
    <property type="entry name" value="ARM repeat"/>
    <property type="match status" value="1"/>
</dbReference>
<feature type="domain" description="Armadillo repeat-containing" evidence="8">
    <location>
        <begin position="193"/>
        <end position="380"/>
    </location>
</feature>
<keyword evidence="4" id="KW-1133">Transmembrane helix</keyword>
<evidence type="ECO:0000256" key="1">
    <source>
        <dbReference type="ARBA" id="ARBA00004167"/>
    </source>
</evidence>
<dbReference type="Gene3D" id="1.25.10.10">
    <property type="entry name" value="Leucine-rich Repeat Variant"/>
    <property type="match status" value="1"/>
</dbReference>
<dbReference type="Proteomes" id="UP000694941">
    <property type="component" value="Unplaced"/>
</dbReference>
<keyword evidence="3" id="KW-0812">Transmembrane</keyword>
<evidence type="ECO:0000259" key="8">
    <source>
        <dbReference type="Pfam" id="PF04826"/>
    </source>
</evidence>
<evidence type="ECO:0000256" key="3">
    <source>
        <dbReference type="ARBA" id="ARBA00022692"/>
    </source>
</evidence>
<evidence type="ECO:0000313" key="9">
    <source>
        <dbReference type="Proteomes" id="UP000694941"/>
    </source>
</evidence>
<feature type="region of interest" description="Disordered" evidence="7">
    <location>
        <begin position="99"/>
        <end position="138"/>
    </location>
</feature>
<dbReference type="InterPro" id="IPR006911">
    <property type="entry name" value="ARM-rpt_dom"/>
</dbReference>
<dbReference type="PANTHER" id="PTHR15712">
    <property type="entry name" value="ARMADILLO REPEAT CONTAINING PROTEIN"/>
    <property type="match status" value="1"/>
</dbReference>
<evidence type="ECO:0000256" key="4">
    <source>
        <dbReference type="ARBA" id="ARBA00022989"/>
    </source>
</evidence>
<feature type="compositionally biased region" description="Polar residues" evidence="7">
    <location>
        <begin position="106"/>
        <end position="116"/>
    </location>
</feature>